<organism evidence="1">
    <name type="scientific">Lotus japonicus</name>
    <name type="common">Lotus corniculatus var. japonicus</name>
    <dbReference type="NCBI Taxonomy" id="34305"/>
    <lineage>
        <taxon>Eukaryota</taxon>
        <taxon>Viridiplantae</taxon>
        <taxon>Streptophyta</taxon>
        <taxon>Embryophyta</taxon>
        <taxon>Tracheophyta</taxon>
        <taxon>Spermatophyta</taxon>
        <taxon>Magnoliopsida</taxon>
        <taxon>eudicotyledons</taxon>
        <taxon>Gunneridae</taxon>
        <taxon>Pentapetalae</taxon>
        <taxon>rosids</taxon>
        <taxon>fabids</taxon>
        <taxon>Fabales</taxon>
        <taxon>Fabaceae</taxon>
        <taxon>Papilionoideae</taxon>
        <taxon>50 kb inversion clade</taxon>
        <taxon>NPAAA clade</taxon>
        <taxon>Hologalegina</taxon>
        <taxon>robinioid clade</taxon>
        <taxon>Loteae</taxon>
        <taxon>Lotus</taxon>
    </lineage>
</organism>
<dbReference type="AlphaFoldDB" id="I3SUL0"/>
<dbReference type="EMBL" id="BT144158">
    <property type="protein sequence ID" value="AFK43952.1"/>
    <property type="molecule type" value="mRNA"/>
</dbReference>
<reference evidence="1" key="1">
    <citation type="submission" date="2012-05" db="EMBL/GenBank/DDBJ databases">
        <authorList>
            <person name="Krishnakumar V."/>
            <person name="Cheung F."/>
            <person name="Xiao Y."/>
            <person name="Chan A."/>
            <person name="Moskal W.A."/>
            <person name="Town C.D."/>
        </authorList>
    </citation>
    <scope>NUCLEOTIDE SEQUENCE</scope>
</reference>
<dbReference type="PANTHER" id="PTHR33358:SF12">
    <property type="entry name" value="F-BOX PROTEIN WITH A DOMAIN PROTEIN"/>
    <property type="match status" value="1"/>
</dbReference>
<evidence type="ECO:0000313" key="1">
    <source>
        <dbReference type="EMBL" id="AFK43952.1"/>
    </source>
</evidence>
<dbReference type="Pfam" id="PF14476">
    <property type="entry name" value="Chloroplast_duf"/>
    <property type="match status" value="1"/>
</dbReference>
<proteinExistence type="evidence at transcript level"/>
<evidence type="ECO:0008006" key="2">
    <source>
        <dbReference type="Google" id="ProtNLM"/>
    </source>
</evidence>
<sequence length="221" mass="23908">MMISLQSPALQLNTLSSCSSSSSSSSLKRIKCSFNLPKLPRISVSVPKALMRSMVEEINRFNDKAPLLKENDNTIKTLHDAGDNHLNSVNSKAITQLYAILEAVADRIEMHNNVALQRDNWNTLLLNSINMITLTASTMAGVAGVGSEPILALKLSSALLFSAATGMLLVMNKIQPSQLTGEQRNATRLFKKLKSYIETTIAIGNPTEEDVKGCNGEGFGA</sequence>
<protein>
    <recommendedName>
        <fullName evidence="2">Petal formation-expressed</fullName>
    </recommendedName>
</protein>
<dbReference type="InterPro" id="IPR027949">
    <property type="entry name" value="Chloroplast_duf"/>
</dbReference>
<dbReference type="PANTHER" id="PTHR33358">
    <property type="entry name" value="F-BOX PROTEIN WITH A DOMAIN PROTEIN"/>
    <property type="match status" value="1"/>
</dbReference>
<name>I3SUL0_LOTJA</name>
<accession>I3SUL0</accession>